<protein>
    <submittedName>
        <fullName evidence="2">Uncharacterized protein</fullName>
    </submittedName>
</protein>
<sequence length="87" mass="9116">MTCGIGHKATLKRDEDADTSNPILAWLAVHPQNTAPNIPQPDQPQQHSNSPAPTVSPPPSAPGRPDIGPGQDTASDIPSEPCTYAQN</sequence>
<reference evidence="2 3" key="1">
    <citation type="submission" date="2019-10" db="EMBL/GenBank/DDBJ databases">
        <authorList>
            <person name="Palmer J.M."/>
        </authorList>
    </citation>
    <scope>NUCLEOTIDE SEQUENCE [LARGE SCALE GENOMIC DNA]</scope>
    <source>
        <strain evidence="2 3">TWF718</strain>
    </source>
</reference>
<evidence type="ECO:0000256" key="1">
    <source>
        <dbReference type="SAM" id="MobiDB-lite"/>
    </source>
</evidence>
<proteinExistence type="predicted"/>
<evidence type="ECO:0000313" key="3">
    <source>
        <dbReference type="Proteomes" id="UP001313282"/>
    </source>
</evidence>
<feature type="region of interest" description="Disordered" evidence="1">
    <location>
        <begin position="30"/>
        <end position="87"/>
    </location>
</feature>
<dbReference type="Proteomes" id="UP001313282">
    <property type="component" value="Unassembled WGS sequence"/>
</dbReference>
<keyword evidence="3" id="KW-1185">Reference proteome</keyword>
<organism evidence="2 3">
    <name type="scientific">Orbilia javanica</name>
    <dbReference type="NCBI Taxonomy" id="47235"/>
    <lineage>
        <taxon>Eukaryota</taxon>
        <taxon>Fungi</taxon>
        <taxon>Dikarya</taxon>
        <taxon>Ascomycota</taxon>
        <taxon>Pezizomycotina</taxon>
        <taxon>Orbiliomycetes</taxon>
        <taxon>Orbiliales</taxon>
        <taxon>Orbiliaceae</taxon>
        <taxon>Orbilia</taxon>
    </lineage>
</organism>
<name>A0AAN8MUJ4_9PEZI</name>
<evidence type="ECO:0000313" key="2">
    <source>
        <dbReference type="EMBL" id="KAK6350944.1"/>
    </source>
</evidence>
<dbReference type="AlphaFoldDB" id="A0AAN8MUJ4"/>
<comment type="caution">
    <text evidence="2">The sequence shown here is derived from an EMBL/GenBank/DDBJ whole genome shotgun (WGS) entry which is preliminary data.</text>
</comment>
<gene>
    <name evidence="2" type="ORF">TWF718_004124</name>
</gene>
<accession>A0AAN8MUJ4</accession>
<dbReference type="EMBL" id="JAVHNR010000002">
    <property type="protein sequence ID" value="KAK6350944.1"/>
    <property type="molecule type" value="Genomic_DNA"/>
</dbReference>